<dbReference type="InterPro" id="IPR019953">
    <property type="entry name" value="OHR"/>
</dbReference>
<reference evidence="1 2" key="1">
    <citation type="submission" date="2023-04" db="EMBL/GenBank/DDBJ databases">
        <title>Lysobacter sp. strain UC isolated from soil sample.</title>
        <authorList>
            <person name="Choksket S."/>
            <person name="Harshvardhan F."/>
            <person name="Rana R."/>
            <person name="Patil P.B."/>
            <person name="Korpole S."/>
        </authorList>
    </citation>
    <scope>NUCLEOTIDE SEQUENCE [LARGE SCALE GENOMIC DNA]</scope>
    <source>
        <strain evidence="1 2">UC</strain>
    </source>
</reference>
<dbReference type="InterPro" id="IPR015946">
    <property type="entry name" value="KH_dom-like_a/b"/>
</dbReference>
<comment type="caution">
    <text evidence="1">The sequence shown here is derived from an EMBL/GenBank/DDBJ whole genome shotgun (WGS) entry which is preliminary data.</text>
</comment>
<dbReference type="Gene3D" id="3.30.300.20">
    <property type="match status" value="1"/>
</dbReference>
<dbReference type="EMBL" id="JARUHG010000001">
    <property type="protein sequence ID" value="MDR0182009.1"/>
    <property type="molecule type" value="Genomic_DNA"/>
</dbReference>
<dbReference type="PANTHER" id="PTHR33797">
    <property type="entry name" value="ORGANIC HYDROPEROXIDE RESISTANCE PROTEIN-LIKE"/>
    <property type="match status" value="1"/>
</dbReference>
<dbReference type="RefSeq" id="WP_309261170.1">
    <property type="nucleotide sequence ID" value="NZ_JARUHG010000001.1"/>
</dbReference>
<protein>
    <submittedName>
        <fullName evidence="1">Peroxiredoxin</fullName>
    </submittedName>
</protein>
<sequence length="170" mass="17841">MGALKAPSTAWLDRYTGHEQAMHTGRVRVTGGEAQHGCASGVVRSADGSLAIDLRLPELLGGEGGGSNPELLPTAVSASCFRGAKTLLAVRAGATLVDAQLDVPVTLSRDPVDGLFLMTARVEVQLPGLDRAFAAELIRNTERIRPHAKMFRPAADHVVTLAAEPLRAGD</sequence>
<dbReference type="PANTHER" id="PTHR33797:SF2">
    <property type="entry name" value="ORGANIC HYDROPEROXIDE RESISTANCE PROTEIN-LIKE"/>
    <property type="match status" value="1"/>
</dbReference>
<evidence type="ECO:0000313" key="1">
    <source>
        <dbReference type="EMBL" id="MDR0182009.1"/>
    </source>
</evidence>
<organism evidence="1 2">
    <name type="scientific">Lysobacter arvi</name>
    <dbReference type="NCBI Taxonomy" id="3038776"/>
    <lineage>
        <taxon>Bacteria</taxon>
        <taxon>Pseudomonadati</taxon>
        <taxon>Pseudomonadota</taxon>
        <taxon>Gammaproteobacteria</taxon>
        <taxon>Lysobacterales</taxon>
        <taxon>Lysobacteraceae</taxon>
        <taxon>Lysobacter</taxon>
    </lineage>
</organism>
<dbReference type="Proteomes" id="UP001233535">
    <property type="component" value="Unassembled WGS sequence"/>
</dbReference>
<keyword evidence="2" id="KW-1185">Reference proteome</keyword>
<dbReference type="InterPro" id="IPR036102">
    <property type="entry name" value="OsmC/Ohrsf"/>
</dbReference>
<evidence type="ECO:0000313" key="2">
    <source>
        <dbReference type="Proteomes" id="UP001233535"/>
    </source>
</evidence>
<proteinExistence type="predicted"/>
<name>A0ABU1C9Z5_9GAMM</name>
<dbReference type="Gene3D" id="2.20.25.10">
    <property type="match status" value="1"/>
</dbReference>
<accession>A0ABU1C9Z5</accession>
<dbReference type="SUPFAM" id="SSF82784">
    <property type="entry name" value="OsmC-like"/>
    <property type="match status" value="1"/>
</dbReference>
<gene>
    <name evidence="1" type="ORF">P8609_03360</name>
</gene>